<comment type="similarity">
    <text evidence="1">Belongs to the GppA/Ppx family.</text>
</comment>
<dbReference type="RefSeq" id="WP_307222734.1">
    <property type="nucleotide sequence ID" value="NZ_CP116940.1"/>
</dbReference>
<organism evidence="3 4">
    <name type="scientific">Pectinatus haikarae</name>
    <dbReference type="NCBI Taxonomy" id="349096"/>
    <lineage>
        <taxon>Bacteria</taxon>
        <taxon>Bacillati</taxon>
        <taxon>Bacillota</taxon>
        <taxon>Negativicutes</taxon>
        <taxon>Selenomonadales</taxon>
        <taxon>Selenomonadaceae</taxon>
        <taxon>Pectinatus</taxon>
    </lineage>
</organism>
<dbReference type="CDD" id="cd24052">
    <property type="entry name" value="ASKHA_NBD_HpPPX-GppA-like"/>
    <property type="match status" value="1"/>
</dbReference>
<evidence type="ECO:0000313" key="3">
    <source>
        <dbReference type="EMBL" id="MDQ0202815.1"/>
    </source>
</evidence>
<name>A0ABT9Y5M8_9FIRM</name>
<gene>
    <name evidence="3" type="ORF">J2S01_000508</name>
</gene>
<keyword evidence="4" id="KW-1185">Reference proteome</keyword>
<keyword evidence="3" id="KW-0378">Hydrolase</keyword>
<dbReference type="EC" id="3.6.1.11" evidence="3"/>
<dbReference type="EMBL" id="JAUSUE010000002">
    <property type="protein sequence ID" value="MDQ0202815.1"/>
    <property type="molecule type" value="Genomic_DNA"/>
</dbReference>
<proteinExistence type="inferred from homology"/>
<dbReference type="GO" id="GO:0008894">
    <property type="term" value="F:guanosine-5'-triphosphate,3'-diphosphate diphosphatase activity"/>
    <property type="evidence" value="ECO:0007669"/>
    <property type="project" value="UniProtKB-EC"/>
</dbReference>
<dbReference type="PANTHER" id="PTHR30005">
    <property type="entry name" value="EXOPOLYPHOSPHATASE"/>
    <property type="match status" value="1"/>
</dbReference>
<comment type="caution">
    <text evidence="3">The sequence shown here is derived from an EMBL/GenBank/DDBJ whole genome shotgun (WGS) entry which is preliminary data.</text>
</comment>
<evidence type="ECO:0000256" key="1">
    <source>
        <dbReference type="ARBA" id="ARBA00007125"/>
    </source>
</evidence>
<dbReference type="Gene3D" id="3.30.420.150">
    <property type="entry name" value="Exopolyphosphatase. Domain 2"/>
    <property type="match status" value="1"/>
</dbReference>
<accession>A0ABT9Y5M8</accession>
<dbReference type="GO" id="GO:0004309">
    <property type="term" value="F:exopolyphosphatase activity"/>
    <property type="evidence" value="ECO:0007669"/>
    <property type="project" value="UniProtKB-EC"/>
</dbReference>
<dbReference type="InterPro" id="IPR050273">
    <property type="entry name" value="GppA/Ppx_hydrolase"/>
</dbReference>
<feature type="domain" description="Ppx/GppA phosphatase N-terminal" evidence="2">
    <location>
        <begin position="15"/>
        <end position="305"/>
    </location>
</feature>
<protein>
    <submittedName>
        <fullName evidence="3">Exopolyphosphatase/guanosine-5'-triphosphate, 3'-diphosphate pyrophosphatase</fullName>
        <ecNumber evidence="3">3.6.1.11</ecNumber>
        <ecNumber evidence="3">3.6.1.40</ecNumber>
    </submittedName>
</protein>
<reference evidence="3 4" key="1">
    <citation type="submission" date="2023-07" db="EMBL/GenBank/DDBJ databases">
        <title>Genomic Encyclopedia of Type Strains, Phase IV (KMG-IV): sequencing the most valuable type-strain genomes for metagenomic binning, comparative biology and taxonomic classification.</title>
        <authorList>
            <person name="Goeker M."/>
        </authorList>
    </citation>
    <scope>NUCLEOTIDE SEQUENCE [LARGE SCALE GENOMIC DNA]</scope>
    <source>
        <strain evidence="3 4">DSM 16980</strain>
    </source>
</reference>
<dbReference type="EC" id="3.6.1.40" evidence="3"/>
<dbReference type="SUPFAM" id="SSF53067">
    <property type="entry name" value="Actin-like ATPase domain"/>
    <property type="match status" value="2"/>
</dbReference>
<dbReference type="Gene3D" id="3.30.420.40">
    <property type="match status" value="1"/>
</dbReference>
<dbReference type="InterPro" id="IPR043129">
    <property type="entry name" value="ATPase_NBD"/>
</dbReference>
<dbReference type="InterPro" id="IPR003695">
    <property type="entry name" value="Ppx_GppA_N"/>
</dbReference>
<sequence length="311" mass="34617">MYAVIDIGSNTIRLVIYKIENGSYTVLLNKKEMAALASYVNDNMMSAAGIDKACHILLIFKKIAGDLNIEEIHAFATAALRNISNSEYAVKEIEDRTGLKINVISGKTEATLDFIGAARTVSLTSGLLIDIGGASTELVAYEEMKIKQAISLPIGSLSAYRKYVMHFFPNKDEQKKIRGKVLQLLDKQEAQSFAPDYPDICGVGGTIRSTKDVYNSLFGLSLQNRNMRAEYINGIIKPFLSKKSKTHIDRRTLDTLLDIVPDRIRTILPGMIILETLITRFNAKSILISRAGVREGYLTKMILKEFDDIEV</sequence>
<dbReference type="Proteomes" id="UP001239167">
    <property type="component" value="Unassembled WGS sequence"/>
</dbReference>
<dbReference type="Pfam" id="PF02541">
    <property type="entry name" value="Ppx-GppA"/>
    <property type="match status" value="1"/>
</dbReference>
<evidence type="ECO:0000259" key="2">
    <source>
        <dbReference type="Pfam" id="PF02541"/>
    </source>
</evidence>
<dbReference type="PANTHER" id="PTHR30005:SF0">
    <property type="entry name" value="RETROGRADE REGULATION PROTEIN 2"/>
    <property type="match status" value="1"/>
</dbReference>
<evidence type="ECO:0000313" key="4">
    <source>
        <dbReference type="Proteomes" id="UP001239167"/>
    </source>
</evidence>